<evidence type="ECO:0000256" key="6">
    <source>
        <dbReference type="SAM" id="MobiDB-lite"/>
    </source>
</evidence>
<feature type="transmembrane region" description="Helical" evidence="7">
    <location>
        <begin position="375"/>
        <end position="398"/>
    </location>
</feature>
<feature type="transmembrane region" description="Helical" evidence="7">
    <location>
        <begin position="79"/>
        <end position="101"/>
    </location>
</feature>
<feature type="region of interest" description="Disordered" evidence="6">
    <location>
        <begin position="892"/>
        <end position="1017"/>
    </location>
</feature>
<dbReference type="Pfam" id="PF02518">
    <property type="entry name" value="HATPase_c"/>
    <property type="match status" value="1"/>
</dbReference>
<reference evidence="9 10" key="1">
    <citation type="submission" date="2019-09" db="EMBL/GenBank/DDBJ databases">
        <authorList>
            <person name="Duangmal K."/>
            <person name="Teo W.F.A."/>
            <person name="Lipun K."/>
        </authorList>
    </citation>
    <scope>NUCLEOTIDE SEQUENCE [LARGE SCALE GENOMIC DNA]</scope>
    <source>
        <strain evidence="9 10">K1PN6</strain>
    </source>
</reference>
<dbReference type="InterPro" id="IPR010910">
    <property type="entry name" value="Nitrate/nitrite_sensing_bac"/>
</dbReference>
<keyword evidence="4" id="KW-0808">Transferase</keyword>
<feature type="compositionally biased region" description="Basic and acidic residues" evidence="6">
    <location>
        <begin position="909"/>
        <end position="919"/>
    </location>
</feature>
<proteinExistence type="predicted"/>
<dbReference type="InterPro" id="IPR003594">
    <property type="entry name" value="HATPase_dom"/>
</dbReference>
<dbReference type="EMBL" id="VMNX01000359">
    <property type="protein sequence ID" value="MPY55060.1"/>
    <property type="molecule type" value="Genomic_DNA"/>
</dbReference>
<evidence type="ECO:0000256" key="3">
    <source>
        <dbReference type="ARBA" id="ARBA00022553"/>
    </source>
</evidence>
<dbReference type="EC" id="2.7.13.3" evidence="2"/>
<feature type="compositionally biased region" description="Basic and acidic residues" evidence="6">
    <location>
        <begin position="997"/>
        <end position="1017"/>
    </location>
</feature>
<evidence type="ECO:0000256" key="7">
    <source>
        <dbReference type="SAM" id="Phobius"/>
    </source>
</evidence>
<evidence type="ECO:0000256" key="1">
    <source>
        <dbReference type="ARBA" id="ARBA00000085"/>
    </source>
</evidence>
<evidence type="ECO:0000256" key="2">
    <source>
        <dbReference type="ARBA" id="ARBA00012438"/>
    </source>
</evidence>
<dbReference type="PANTHER" id="PTHR45436:SF5">
    <property type="entry name" value="SENSOR HISTIDINE KINASE TRCS"/>
    <property type="match status" value="1"/>
</dbReference>
<dbReference type="PROSITE" id="PS50906">
    <property type="entry name" value="NIT"/>
    <property type="match status" value="1"/>
</dbReference>
<organism evidence="9 10">
    <name type="scientific">Streptomyces acidicola</name>
    <dbReference type="NCBI Taxonomy" id="2596892"/>
    <lineage>
        <taxon>Bacteria</taxon>
        <taxon>Bacillati</taxon>
        <taxon>Actinomycetota</taxon>
        <taxon>Actinomycetes</taxon>
        <taxon>Kitasatosporales</taxon>
        <taxon>Streptomycetaceae</taxon>
        <taxon>Streptomyces</taxon>
    </lineage>
</organism>
<sequence>MNALEVVVGRMLTVSRGPGTVHPAADICPALVKAARAGDLGHCAPNAPTVQPVFRCRTRNQMPGTRDRRTRHRSVSRKNLRFSFVVPFVVPAVLATGVWGYTAVGLVDEQMQLRAETDHASVVAGPAQELITRLQEERRLTAMWQASRSDDARTELDEAREKTDAAVASYLTKSSSGLDTSALTSAGGKLDEALDNLVERRKALDERRLNSTAAFQYFTGAITRGTDVIAAALDSDDVSLAQAGTATTAVIRLTEMLSREDALISGALPSRQMSETVRAQFLQYQAVQRELRAALTARDLPAGGAASFGEITDSRQWTSIGAVEDAITGARGTDLPQPAPSWPDAAGTVVGDLQTLGADSVRGVGDSASDRAGDLLIGVLLGTAATLAALIAGALLALRGHRSSMDRLTELQQKTEELSGVWLPQLLARIERGERIEPQPVAPQAHHSADEIERLGAAIDHLGRVAADTAVRQSLGREGTEKVFAQLIRRTQILIHRLISLLDDLERKHEDSDLLKDIFKVDHLATRVRRHAENLVILSGAPPSRRMTAPVSITDVMRSAVAETEAYTRVKVKNLPADRRLALTGRAVADVTHLLAELIENGTSFSPPETQVFLSATKVAKGLAVHVEDHGLGMPDDMREKANELLAHPPKLDMTALGEDPRLGHFVVARLAERHKIKVELRESVYGGTLVVMLLPSELLEEIDSPVLDQLKSAAATVNQVQAPSERPGIGGSGAADTDIPPAVAETALAGVGAGARSGGAGDVIAGSAVVPASAGDVLTHTRMPDYSGFPDYGGAGLLPPSSGNGASGESGPTAWAAPQEHPVHHVDPGHGHPGDWSVRSGAESTAGAGIGAGLGAGAGLSGGAGLTGGPGLSGGAGLSAGAGTGLGATSMSRGTGIDAGARASARGADARPGGEPHRSVPTRGSAPAPAANPAQDSGPLTTPTILPQRTRGASLAQQLRKEAVHQPGSDSGEAGLSPDASARAMIAIQQGLKRARISDDTDDREAPRPPRDPGAH</sequence>
<dbReference type="PANTHER" id="PTHR45436">
    <property type="entry name" value="SENSOR HISTIDINE KINASE YKOH"/>
    <property type="match status" value="1"/>
</dbReference>
<evidence type="ECO:0000259" key="8">
    <source>
        <dbReference type="PROSITE" id="PS50906"/>
    </source>
</evidence>
<keyword evidence="7" id="KW-1133">Transmembrane helix</keyword>
<dbReference type="InterPro" id="IPR036890">
    <property type="entry name" value="HATPase_C_sf"/>
</dbReference>
<feature type="compositionally biased region" description="Polar residues" evidence="6">
    <location>
        <begin position="935"/>
        <end position="948"/>
    </location>
</feature>
<keyword evidence="10" id="KW-1185">Reference proteome</keyword>
<feature type="region of interest" description="Disordered" evidence="6">
    <location>
        <begin position="798"/>
        <end position="845"/>
    </location>
</feature>
<dbReference type="InterPro" id="IPR050428">
    <property type="entry name" value="TCS_sensor_his_kinase"/>
</dbReference>
<dbReference type="GO" id="GO:0000160">
    <property type="term" value="P:phosphorelay signal transduction system"/>
    <property type="evidence" value="ECO:0007669"/>
    <property type="project" value="TreeGrafter"/>
</dbReference>
<evidence type="ECO:0000256" key="5">
    <source>
        <dbReference type="ARBA" id="ARBA00022777"/>
    </source>
</evidence>
<feature type="region of interest" description="Disordered" evidence="6">
    <location>
        <begin position="720"/>
        <end position="739"/>
    </location>
</feature>
<name>A0A5N8X6I5_9ACTN</name>
<keyword evidence="7" id="KW-0812">Transmembrane</keyword>
<dbReference type="AlphaFoldDB" id="A0A5N8X6I5"/>
<dbReference type="Gene3D" id="3.30.565.10">
    <property type="entry name" value="Histidine kinase-like ATPase, C-terminal domain"/>
    <property type="match status" value="1"/>
</dbReference>
<keyword evidence="7" id="KW-0472">Membrane</keyword>
<keyword evidence="5 9" id="KW-0418">Kinase</keyword>
<dbReference type="InterPro" id="IPR013587">
    <property type="entry name" value="Nitrate/nitrite_sensing"/>
</dbReference>
<feature type="compositionally biased region" description="Basic and acidic residues" evidence="6">
    <location>
        <begin position="822"/>
        <end position="834"/>
    </location>
</feature>
<evidence type="ECO:0000256" key="4">
    <source>
        <dbReference type="ARBA" id="ARBA00022679"/>
    </source>
</evidence>
<evidence type="ECO:0000313" key="9">
    <source>
        <dbReference type="EMBL" id="MPY55060.1"/>
    </source>
</evidence>
<comment type="catalytic activity">
    <reaction evidence="1">
        <text>ATP + protein L-histidine = ADP + protein N-phospho-L-histidine.</text>
        <dbReference type="EC" id="2.7.13.3"/>
    </reaction>
</comment>
<feature type="domain" description="NIT" evidence="8">
    <location>
        <begin position="125"/>
        <end position="371"/>
    </location>
</feature>
<comment type="caution">
    <text evidence="9">The sequence shown here is derived from an EMBL/GenBank/DDBJ whole genome shotgun (WGS) entry which is preliminary data.</text>
</comment>
<protein>
    <recommendedName>
        <fullName evidence="2">histidine kinase</fullName>
        <ecNumber evidence="2">2.7.13.3</ecNumber>
    </recommendedName>
</protein>
<keyword evidence="3" id="KW-0597">Phosphoprotein</keyword>
<gene>
    <name evidence="9" type="ORF">FPZ41_43535</name>
</gene>
<dbReference type="Pfam" id="PF08376">
    <property type="entry name" value="NIT"/>
    <property type="match status" value="1"/>
</dbReference>
<dbReference type="GO" id="GO:0005886">
    <property type="term" value="C:plasma membrane"/>
    <property type="evidence" value="ECO:0007669"/>
    <property type="project" value="TreeGrafter"/>
</dbReference>
<evidence type="ECO:0000313" key="10">
    <source>
        <dbReference type="Proteomes" id="UP000373149"/>
    </source>
</evidence>
<dbReference type="GO" id="GO:0004673">
    <property type="term" value="F:protein histidine kinase activity"/>
    <property type="evidence" value="ECO:0007669"/>
    <property type="project" value="UniProtKB-EC"/>
</dbReference>
<accession>A0A5N8X6I5</accession>
<dbReference type="SUPFAM" id="SSF55874">
    <property type="entry name" value="ATPase domain of HSP90 chaperone/DNA topoisomerase II/histidine kinase"/>
    <property type="match status" value="1"/>
</dbReference>
<dbReference type="Proteomes" id="UP000373149">
    <property type="component" value="Unassembled WGS sequence"/>
</dbReference>